<feature type="transmembrane region" description="Helical" evidence="1">
    <location>
        <begin position="138"/>
        <end position="159"/>
    </location>
</feature>
<feature type="transmembrane region" description="Helical" evidence="1">
    <location>
        <begin position="392"/>
        <end position="416"/>
    </location>
</feature>
<evidence type="ECO:0000313" key="3">
    <source>
        <dbReference type="EMBL" id="MCJ0762482.1"/>
    </source>
</evidence>
<evidence type="ECO:0000256" key="1">
    <source>
        <dbReference type="SAM" id="Phobius"/>
    </source>
</evidence>
<feature type="transmembrane region" description="Helical" evidence="1">
    <location>
        <begin position="316"/>
        <end position="344"/>
    </location>
</feature>
<evidence type="ECO:0000259" key="2">
    <source>
        <dbReference type="Pfam" id="PF01970"/>
    </source>
</evidence>
<protein>
    <submittedName>
        <fullName evidence="3">Tripartite tricarboxylate transporter permease</fullName>
    </submittedName>
</protein>
<feature type="transmembrane region" description="Helical" evidence="1">
    <location>
        <begin position="356"/>
        <end position="380"/>
    </location>
</feature>
<dbReference type="PANTHER" id="PTHR35342:SF5">
    <property type="entry name" value="TRICARBOXYLIC TRANSPORT PROTEIN"/>
    <property type="match status" value="1"/>
</dbReference>
<evidence type="ECO:0000313" key="4">
    <source>
        <dbReference type="Proteomes" id="UP001139447"/>
    </source>
</evidence>
<proteinExistence type="predicted"/>
<feature type="transmembrane region" description="Helical" evidence="1">
    <location>
        <begin position="12"/>
        <end position="38"/>
    </location>
</feature>
<keyword evidence="4" id="KW-1185">Reference proteome</keyword>
<feature type="transmembrane region" description="Helical" evidence="1">
    <location>
        <begin position="463"/>
        <end position="488"/>
    </location>
</feature>
<dbReference type="AlphaFoldDB" id="A0A9X1VV91"/>
<dbReference type="EMBL" id="JALGBI010000001">
    <property type="protein sequence ID" value="MCJ0762482.1"/>
    <property type="molecule type" value="Genomic_DNA"/>
</dbReference>
<comment type="caution">
    <text evidence="3">The sequence shown here is derived from an EMBL/GenBank/DDBJ whole genome shotgun (WGS) entry which is preliminary data.</text>
</comment>
<gene>
    <name evidence="3" type="ORF">MMF98_04585</name>
</gene>
<dbReference type="InterPro" id="IPR002823">
    <property type="entry name" value="DUF112_TM"/>
</dbReference>
<reference evidence="3" key="1">
    <citation type="submission" date="2022-03" db="EMBL/GenBank/DDBJ databases">
        <authorList>
            <person name="Woo C.Y."/>
        </authorList>
    </citation>
    <scope>NUCLEOTIDE SEQUENCE</scope>
    <source>
        <strain evidence="3">CYS-02</strain>
    </source>
</reference>
<feature type="transmembrane region" description="Helical" evidence="1">
    <location>
        <begin position="259"/>
        <end position="284"/>
    </location>
</feature>
<feature type="transmembrane region" description="Helical" evidence="1">
    <location>
        <begin position="166"/>
        <end position="184"/>
    </location>
</feature>
<feature type="domain" description="DUF112" evidence="2">
    <location>
        <begin position="21"/>
        <end position="440"/>
    </location>
</feature>
<keyword evidence="1" id="KW-0812">Transmembrane</keyword>
<dbReference type="PANTHER" id="PTHR35342">
    <property type="entry name" value="TRICARBOXYLIC TRANSPORT PROTEIN"/>
    <property type="match status" value="1"/>
</dbReference>
<dbReference type="Pfam" id="PF01970">
    <property type="entry name" value="TctA"/>
    <property type="match status" value="1"/>
</dbReference>
<organism evidence="3 4">
    <name type="scientific">Variovorax terrae</name>
    <dbReference type="NCBI Taxonomy" id="2923278"/>
    <lineage>
        <taxon>Bacteria</taxon>
        <taxon>Pseudomonadati</taxon>
        <taxon>Pseudomonadota</taxon>
        <taxon>Betaproteobacteria</taxon>
        <taxon>Burkholderiales</taxon>
        <taxon>Comamonadaceae</taxon>
        <taxon>Variovorax</taxon>
    </lineage>
</organism>
<keyword evidence="1" id="KW-0472">Membrane</keyword>
<dbReference type="Proteomes" id="UP001139447">
    <property type="component" value="Unassembled WGS sequence"/>
</dbReference>
<feature type="transmembrane region" description="Helical" evidence="1">
    <location>
        <begin position="109"/>
        <end position="132"/>
    </location>
</feature>
<feature type="transmembrane region" description="Helical" evidence="1">
    <location>
        <begin position="423"/>
        <end position="443"/>
    </location>
</feature>
<feature type="transmembrane region" description="Helical" evidence="1">
    <location>
        <begin position="204"/>
        <end position="223"/>
    </location>
</feature>
<accession>A0A9X1VV91</accession>
<dbReference type="RefSeq" id="WP_243304773.1">
    <property type="nucleotide sequence ID" value="NZ_JALGBI010000001.1"/>
</dbReference>
<keyword evidence="1" id="KW-1133">Transmembrane helix</keyword>
<name>A0A9X1VV91_9BURK</name>
<feature type="transmembrane region" description="Helical" evidence="1">
    <location>
        <begin position="58"/>
        <end position="82"/>
    </location>
</feature>
<sequence>MEFLSDLSSGLMALASLPVALAILVGAALGIIVGVLPGVGPGVTIAVLLPFTYGMPPLVGICLLLGVYCGAFYGGAVTSILIRTPGEASSIMTMLDGYPMARRGEAQRALSLAFMSAFVGGIVSALLLGLAARPLSVVAGRFGAAESVMAIVLAALCVAKAYRRQFFPALMMTGLGFFIATVGIDPNSNELRYTLGTGELLNGLPLVPVAVGLFGMAQALVMISSPRPTFDATLLSSAGLSWRAFLEPLRYPKTMGKGLLLGAAIGVLPAVGSVLSTSLAYFWAKRGATDPTPFGSGNPEGIVAAESANNSNSGGAMITVLTLGIPGDAITAIIMGVFVVHGIVPGPTLFIERPEIVNGVFAGLLVLNIVILALLVLTIRPLARLAYVDARILGVGILALSFVGAFAAANSTYYVWVATGFGAFGWLCARLNIPTIPLILGMVMGDTLEASLRQALSVSEGSLLVFLTRPMSACMAAGAVLLLAWPLIERLARQIFVRPSSTQRHPS</sequence>